<evidence type="ECO:0000313" key="13">
    <source>
        <dbReference type="EMBL" id="GAA4418709.1"/>
    </source>
</evidence>
<feature type="binding site" evidence="10">
    <location>
        <position position="735"/>
    </location>
    <ligand>
        <name>Zn(2+)</name>
        <dbReference type="ChEBI" id="CHEBI:29105"/>
        <note>catalytic</note>
    </ligand>
</feature>
<feature type="binding site" evidence="10">
    <location>
        <position position="121"/>
    </location>
    <ligand>
        <name>5-methyltetrahydropteroyltri-L-glutamate</name>
        <dbReference type="ChEBI" id="CHEBI:58207"/>
    </ligand>
</feature>
<keyword evidence="8 10" id="KW-0862">Zinc</keyword>
<dbReference type="InterPro" id="IPR002629">
    <property type="entry name" value="Met_Synth_C/arc"/>
</dbReference>
<evidence type="ECO:0000259" key="12">
    <source>
        <dbReference type="Pfam" id="PF08267"/>
    </source>
</evidence>
<dbReference type="CDD" id="cd03312">
    <property type="entry name" value="CIMS_N_terminal_like"/>
    <property type="match status" value="1"/>
</dbReference>
<keyword evidence="10" id="KW-0677">Repeat</keyword>
<feature type="binding site" evidence="10">
    <location>
        <begin position="440"/>
        <end position="442"/>
    </location>
    <ligand>
        <name>L-methionine</name>
        <dbReference type="ChEBI" id="CHEBI:57844"/>
    </ligand>
</feature>
<evidence type="ECO:0000256" key="2">
    <source>
        <dbReference type="ARBA" id="ARBA00004681"/>
    </source>
</evidence>
<feature type="binding site" evidence="10">
    <location>
        <position position="614"/>
    </location>
    <ligand>
        <name>5-methyltetrahydropteroyltri-L-glutamate</name>
        <dbReference type="ChEBI" id="CHEBI:58207"/>
    </ligand>
</feature>
<evidence type="ECO:0000256" key="1">
    <source>
        <dbReference type="ARBA" id="ARBA00002777"/>
    </source>
</evidence>
<protein>
    <recommendedName>
        <fullName evidence="10">5-methyltetrahydropteroyltriglutamate--homocysteine methyltransferase</fullName>
        <ecNumber evidence="10">2.1.1.14</ecNumber>
    </recommendedName>
    <alternativeName>
        <fullName evidence="10">Cobalamin-independent methionine synthase</fullName>
    </alternativeName>
    <alternativeName>
        <fullName evidence="10">Methionine synthase, vitamin-B12 independent isozyme</fullName>
    </alternativeName>
</protein>
<keyword evidence="14" id="KW-1185">Reference proteome</keyword>
<gene>
    <name evidence="10 13" type="primary">metE</name>
    <name evidence="13" type="ORF">GCM10023090_04020</name>
</gene>
<dbReference type="PIRSF" id="PIRSF000382">
    <property type="entry name" value="MeTrfase_B12_ind"/>
    <property type="match status" value="1"/>
</dbReference>
<feature type="binding site" evidence="10">
    <location>
        <position position="608"/>
    </location>
    <ligand>
        <name>L-methionine</name>
        <dbReference type="ChEBI" id="CHEBI:57844"/>
    </ligand>
</feature>
<comment type="function">
    <text evidence="1 10">Catalyzes the transfer of a methyl group from 5-methyltetrahydrofolate to homocysteine resulting in methionine formation.</text>
</comment>
<dbReference type="PANTHER" id="PTHR30519">
    <property type="entry name" value="5-METHYLTETRAHYDROPTEROYLTRIGLUTAMATE--HOMOCYSTEINE METHYLTRANSFERASE"/>
    <property type="match status" value="1"/>
</dbReference>
<dbReference type="NCBIfam" id="NF003556">
    <property type="entry name" value="PRK05222.1"/>
    <property type="match status" value="1"/>
</dbReference>
<name>A0ABP8KZI9_9BURK</name>
<dbReference type="InterPro" id="IPR013215">
    <property type="entry name" value="Cbl-indep_Met_Synth_N"/>
</dbReference>
<evidence type="ECO:0000256" key="10">
    <source>
        <dbReference type="HAMAP-Rule" id="MF_00172"/>
    </source>
</evidence>
<feature type="binding site" evidence="10">
    <location>
        <begin position="524"/>
        <end position="525"/>
    </location>
    <ligand>
        <name>5-methyltetrahydropteroyltri-L-glutamate</name>
        <dbReference type="ChEBI" id="CHEBI:58207"/>
    </ligand>
</feature>
<dbReference type="EC" id="2.1.1.14" evidence="10"/>
<feature type="binding site" evidence="10">
    <location>
        <position position="493"/>
    </location>
    <ligand>
        <name>L-methionine</name>
        <dbReference type="ChEBI" id="CHEBI:57844"/>
    </ligand>
</feature>
<keyword evidence="9 10" id="KW-0486">Methionine biosynthesis</keyword>
<evidence type="ECO:0000256" key="5">
    <source>
        <dbReference type="ARBA" id="ARBA00022605"/>
    </source>
</evidence>
<proteinExistence type="inferred from homology"/>
<feature type="binding site" evidence="10">
    <location>
        <position position="608"/>
    </location>
    <ligand>
        <name>L-homocysteine</name>
        <dbReference type="ChEBI" id="CHEBI:58199"/>
    </ligand>
</feature>
<dbReference type="Pfam" id="PF08267">
    <property type="entry name" value="Meth_synt_1"/>
    <property type="match status" value="1"/>
</dbReference>
<evidence type="ECO:0000256" key="4">
    <source>
        <dbReference type="ARBA" id="ARBA00022603"/>
    </source>
</evidence>
<comment type="pathway">
    <text evidence="2 10">Amino-acid biosynthesis; L-methionine biosynthesis via de novo pathway; L-methionine from L-homocysteine (MetE route): step 1/1.</text>
</comment>
<evidence type="ECO:0000256" key="7">
    <source>
        <dbReference type="ARBA" id="ARBA00022723"/>
    </source>
</evidence>
<accession>A0ABP8KZI9</accession>
<feature type="binding site" evidence="10">
    <location>
        <begin position="440"/>
        <end position="442"/>
    </location>
    <ligand>
        <name>L-homocysteine</name>
        <dbReference type="ChEBI" id="CHEBI:58199"/>
    </ligand>
</feature>
<feature type="domain" description="Cobalamin-independent methionine synthase MetE C-terminal/archaeal" evidence="11">
    <location>
        <begin position="436"/>
        <end position="757"/>
    </location>
</feature>
<feature type="domain" description="Cobalamin-independent methionine synthase MetE N-terminal" evidence="12">
    <location>
        <begin position="5"/>
        <end position="319"/>
    </location>
</feature>
<feature type="binding site" evidence="10">
    <location>
        <position position="493"/>
    </location>
    <ligand>
        <name>L-homocysteine</name>
        <dbReference type="ChEBI" id="CHEBI:58199"/>
    </ligand>
</feature>
<evidence type="ECO:0000313" key="14">
    <source>
        <dbReference type="Proteomes" id="UP001501788"/>
    </source>
</evidence>
<feature type="binding site" evidence="10">
    <location>
        <position position="650"/>
    </location>
    <ligand>
        <name>Zn(2+)</name>
        <dbReference type="ChEBI" id="CHEBI:29105"/>
        <note>catalytic</note>
    </ligand>
</feature>
<dbReference type="InterPro" id="IPR038071">
    <property type="entry name" value="UROD/MetE-like_sf"/>
</dbReference>
<evidence type="ECO:0000256" key="9">
    <source>
        <dbReference type="ARBA" id="ARBA00023167"/>
    </source>
</evidence>
<feature type="binding site" evidence="10">
    <location>
        <position position="570"/>
    </location>
    <ligand>
        <name>5-methyltetrahydropteroyltri-L-glutamate</name>
        <dbReference type="ChEBI" id="CHEBI:58207"/>
    </ligand>
</feature>
<dbReference type="CDD" id="cd03311">
    <property type="entry name" value="CIMS_C_terminal_like"/>
    <property type="match status" value="1"/>
</dbReference>
<comment type="catalytic activity">
    <reaction evidence="10">
        <text>5-methyltetrahydropteroyltri-L-glutamate + L-homocysteine = tetrahydropteroyltri-L-glutamate + L-methionine</text>
        <dbReference type="Rhea" id="RHEA:21196"/>
        <dbReference type="ChEBI" id="CHEBI:57844"/>
        <dbReference type="ChEBI" id="CHEBI:58140"/>
        <dbReference type="ChEBI" id="CHEBI:58199"/>
        <dbReference type="ChEBI" id="CHEBI:58207"/>
        <dbReference type="EC" id="2.1.1.14"/>
    </reaction>
</comment>
<feature type="binding site" evidence="10">
    <location>
        <begin position="16"/>
        <end position="19"/>
    </location>
    <ligand>
        <name>5-methyltetrahydropteroyltri-L-glutamate</name>
        <dbReference type="ChEBI" id="CHEBI:58207"/>
    </ligand>
</feature>
<feature type="active site" description="Proton donor" evidence="10">
    <location>
        <position position="703"/>
    </location>
</feature>
<dbReference type="SUPFAM" id="SSF51726">
    <property type="entry name" value="UROD/MetE-like"/>
    <property type="match status" value="2"/>
</dbReference>
<feature type="binding site" evidence="10">
    <location>
        <position position="674"/>
    </location>
    <ligand>
        <name>Zn(2+)</name>
        <dbReference type="ChEBI" id="CHEBI:29105"/>
        <note>catalytic</note>
    </ligand>
</feature>
<reference evidence="14" key="1">
    <citation type="journal article" date="2019" name="Int. J. Syst. Evol. Microbiol.">
        <title>The Global Catalogue of Microorganisms (GCM) 10K type strain sequencing project: providing services to taxonomists for standard genome sequencing and annotation.</title>
        <authorList>
            <consortium name="The Broad Institute Genomics Platform"/>
            <consortium name="The Broad Institute Genome Sequencing Center for Infectious Disease"/>
            <person name="Wu L."/>
            <person name="Ma J."/>
        </authorList>
    </citation>
    <scope>NUCLEOTIDE SEQUENCE [LARGE SCALE GENOMIC DNA]</scope>
    <source>
        <strain evidence="14">JCM 31890</strain>
    </source>
</reference>
<dbReference type="Gene3D" id="3.20.20.210">
    <property type="match status" value="2"/>
</dbReference>
<evidence type="ECO:0000256" key="6">
    <source>
        <dbReference type="ARBA" id="ARBA00022679"/>
    </source>
</evidence>
<evidence type="ECO:0000256" key="8">
    <source>
        <dbReference type="ARBA" id="ARBA00022833"/>
    </source>
</evidence>
<comment type="cofactor">
    <cofactor evidence="10">
        <name>Zn(2+)</name>
        <dbReference type="ChEBI" id="CHEBI:29105"/>
    </cofactor>
    <text evidence="10">Binds 1 zinc ion per subunit.</text>
</comment>
<dbReference type="EMBL" id="BAABEX010000003">
    <property type="protein sequence ID" value="GAA4418709.1"/>
    <property type="molecule type" value="Genomic_DNA"/>
</dbReference>
<keyword evidence="7 10" id="KW-0479">Metal-binding</keyword>
<dbReference type="HAMAP" id="MF_00172">
    <property type="entry name" value="Meth_synth"/>
    <property type="match status" value="1"/>
</dbReference>
<comment type="caution">
    <text evidence="13">The sequence shown here is derived from an EMBL/GenBank/DDBJ whole genome shotgun (WGS) entry which is preliminary data.</text>
</comment>
<dbReference type="NCBIfam" id="TIGR01371">
    <property type="entry name" value="met_syn_B12ind"/>
    <property type="match status" value="1"/>
</dbReference>
<keyword evidence="6 10" id="KW-0808">Transferase</keyword>
<evidence type="ECO:0000256" key="3">
    <source>
        <dbReference type="ARBA" id="ARBA00009553"/>
    </source>
</evidence>
<evidence type="ECO:0000259" key="11">
    <source>
        <dbReference type="Pfam" id="PF01717"/>
    </source>
</evidence>
<feature type="binding site" evidence="10">
    <location>
        <position position="652"/>
    </location>
    <ligand>
        <name>Zn(2+)</name>
        <dbReference type="ChEBI" id="CHEBI:29105"/>
        <note>catalytic</note>
    </ligand>
</feature>
<dbReference type="InterPro" id="IPR006276">
    <property type="entry name" value="Cobalamin-indep_Met_synthase"/>
</dbReference>
<keyword evidence="4 10" id="KW-0489">Methyltransferase</keyword>
<sequence>MTTIHNLGFPRIGAHRELKFALEAYWKGESSRDALQTLGAQLRQQHWAQQAGLDLVPVGDFSFYDQVLDMSFLLGNLPERVRGFHGDPLDNYFRVARGRSAPSTEDDSACCGNVAAGEMTKWFDTNYHYIVPEFHASTEFSLDAARLQAQLAEAKAQGVQAKPVIIGPVTYLAIGKSKDESNKLALLERLLPVYAELLDTLAAQGVEWVQIDEPILVTELDADWQHAFNLAYHHLKATKVKLLVATYFGPLQDNAYLAANLPVAGLHLDAVNDPQGVRTLLNLLSPHKVLSLGVINGRNIWKTDLTAVLDWLEPLAQRLQERLWLAPSCSLLHVPVDLDIEQRLDSDVKSWLAFALQKLDELRVLGKALRQGRDAVRAELAANVAALAARRSSARVHNPAVHAAVSRVDTHLGQRESAYARRASKQAALLRLPTYPTTTIGSFPQTAQIRHARSAFKAGRMDFVEYQAVMRAEIERSVREQEALDLDVLVHGEAERNDMVEYFGEQLDGYAFSQFGWVQSYGSRCVKPPILFGDISRPKAMTVDWITYAQQLTTKPVKGMLTGPVTMLNWSFVRDDQPRSVSCTQLALAIRAEVLDLEKAGVRIIQIDEAALREGLPLRKTQWQEYLDWAVESFRIAANGVRDETQIHTHMCYSEFNDIIASIADMDADVITIETARSDMELLDAFEHFQYPNEIGPGVYDIHSPNVPTQERIVQLMQKAAERIPAERLWVNPDCGLKTRQWSEVTPALANMVAAAKILRAGAA</sequence>
<dbReference type="Proteomes" id="UP001501788">
    <property type="component" value="Unassembled WGS sequence"/>
</dbReference>
<dbReference type="RefSeq" id="WP_345060718.1">
    <property type="nucleotide sequence ID" value="NZ_BAABEX010000003.1"/>
</dbReference>
<organism evidence="13 14">
    <name type="scientific">Acidovorax lacteus</name>
    <dbReference type="NCBI Taxonomy" id="1924988"/>
    <lineage>
        <taxon>Bacteria</taxon>
        <taxon>Pseudomonadati</taxon>
        <taxon>Pseudomonadota</taxon>
        <taxon>Betaproteobacteria</taxon>
        <taxon>Burkholderiales</taxon>
        <taxon>Comamonadaceae</taxon>
        <taxon>Acidovorax</taxon>
    </lineage>
</organism>
<dbReference type="Pfam" id="PF01717">
    <property type="entry name" value="Meth_synt_2"/>
    <property type="match status" value="1"/>
</dbReference>
<comment type="similarity">
    <text evidence="3 10">Belongs to the vitamin-B12 independent methionine synthase family.</text>
</comment>
<keyword evidence="5 10" id="KW-0028">Amino-acid biosynthesis</keyword>